<comment type="caution">
    <text evidence="2">The sequence shown here is derived from an EMBL/GenBank/DDBJ whole genome shotgun (WGS) entry which is preliminary data.</text>
</comment>
<dbReference type="Proteomes" id="UP000011553">
    <property type="component" value="Unassembled WGS sequence"/>
</dbReference>
<dbReference type="Pfam" id="PF06841">
    <property type="entry name" value="Phage_T4_gp19"/>
    <property type="match status" value="1"/>
</dbReference>
<dbReference type="PANTHER" id="PTHR38009:SF1">
    <property type="entry name" value="CONSERVED HYPOTHETICAL PHAGE TAIL PROTEIN"/>
    <property type="match status" value="1"/>
</dbReference>
<name>M0JEW9_9EURY</name>
<protein>
    <submittedName>
        <fullName evidence="2">Phage tail tube protein gp19</fullName>
    </submittedName>
</protein>
<dbReference type="AlphaFoldDB" id="M0JEW9"/>
<reference evidence="2 3" key="1">
    <citation type="journal article" date="2014" name="PLoS Genet.">
        <title>Phylogenetically driven sequencing of extremely halophilic archaea reveals strategies for static and dynamic osmo-response.</title>
        <authorList>
            <person name="Becker E.A."/>
            <person name="Seitzer P.M."/>
            <person name="Tritt A."/>
            <person name="Larsen D."/>
            <person name="Krusor M."/>
            <person name="Yao A.I."/>
            <person name="Wu D."/>
            <person name="Madern D."/>
            <person name="Eisen J.A."/>
            <person name="Darling A.E."/>
            <person name="Facciotti M.T."/>
        </authorList>
    </citation>
    <scope>NUCLEOTIDE SEQUENCE [LARGE SCALE GENOMIC DNA]</scope>
    <source>
        <strain evidence="2 3">ATCC 35960</strain>
    </source>
</reference>
<evidence type="ECO:0000256" key="1">
    <source>
        <dbReference type="SAM" id="MobiDB-lite"/>
    </source>
</evidence>
<dbReference type="PANTHER" id="PTHR38009">
    <property type="entry name" value="CONSERVED HYPOTHETICAL PHAGE TAIL PROTEIN"/>
    <property type="match status" value="1"/>
</dbReference>
<evidence type="ECO:0000313" key="2">
    <source>
        <dbReference type="EMBL" id="EMA06235.1"/>
    </source>
</evidence>
<feature type="compositionally biased region" description="Basic residues" evidence="1">
    <location>
        <begin position="58"/>
        <end position="72"/>
    </location>
</feature>
<dbReference type="NCBIfam" id="TIGR02241">
    <property type="entry name" value="conserved hypothetical phage tail region protein"/>
    <property type="match status" value="1"/>
</dbReference>
<accession>M0JEW9</accession>
<organism evidence="2 3">
    <name type="scientific">Haloferax denitrificans ATCC 35960</name>
    <dbReference type="NCBI Taxonomy" id="662478"/>
    <lineage>
        <taxon>Archaea</taxon>
        <taxon>Methanobacteriati</taxon>
        <taxon>Methanobacteriota</taxon>
        <taxon>Stenosarchaea group</taxon>
        <taxon>Halobacteria</taxon>
        <taxon>Halobacteriales</taxon>
        <taxon>Haloferacaceae</taxon>
        <taxon>Haloferax</taxon>
    </lineage>
</organism>
<dbReference type="PATRIC" id="fig|662478.6.peg.1109"/>
<dbReference type="GO" id="GO:0005198">
    <property type="term" value="F:structural molecule activity"/>
    <property type="evidence" value="ECO:0007669"/>
    <property type="project" value="InterPro"/>
</dbReference>
<dbReference type="RefSeq" id="WP_004968357.1">
    <property type="nucleotide sequence ID" value="NZ_AOLP01000008.1"/>
</dbReference>
<proteinExistence type="predicted"/>
<dbReference type="InterPro" id="IPR011747">
    <property type="entry name" value="CHP02241"/>
</dbReference>
<feature type="region of interest" description="Disordered" evidence="1">
    <location>
        <begin position="36"/>
        <end position="90"/>
    </location>
</feature>
<dbReference type="InterPro" id="IPR010667">
    <property type="entry name" value="Phage_T4_Gp19"/>
</dbReference>
<dbReference type="EMBL" id="AOLP01000008">
    <property type="protein sequence ID" value="EMA06235.1"/>
    <property type="molecule type" value="Genomic_DNA"/>
</dbReference>
<evidence type="ECO:0000313" key="3">
    <source>
        <dbReference type="Proteomes" id="UP000011553"/>
    </source>
</evidence>
<sequence length="176" mass="19466">MTAAESDPYGAHRFRVRCDVLPKLGFSEVRGLSVAVESANDDESGSEPRPPDTDGRGRRARKRPGPRRRPRPRPPSPPRRETSSPPLELRRGVTDDRSLWAWFRAWADGETTPQDVRICLLDATGEPVWGWVCRAATPVRWTGPHLVADAAAVATESLELTHEGIHAVTDLDECAD</sequence>
<gene>
    <name evidence="2" type="ORF">C438_05967</name>
</gene>
<feature type="compositionally biased region" description="Basic and acidic residues" evidence="1">
    <location>
        <begin position="78"/>
        <end position="90"/>
    </location>
</feature>
<keyword evidence="3" id="KW-1185">Reference proteome</keyword>